<protein>
    <submittedName>
        <fullName evidence="1">Eukaryotic translation initiation factor 3 subunit 6</fullName>
    </submittedName>
</protein>
<organism evidence="1">
    <name type="scientific">Arundo donax</name>
    <name type="common">Giant reed</name>
    <name type="synonym">Donax arundinaceus</name>
    <dbReference type="NCBI Taxonomy" id="35708"/>
    <lineage>
        <taxon>Eukaryota</taxon>
        <taxon>Viridiplantae</taxon>
        <taxon>Streptophyta</taxon>
        <taxon>Embryophyta</taxon>
        <taxon>Tracheophyta</taxon>
        <taxon>Spermatophyta</taxon>
        <taxon>Magnoliopsida</taxon>
        <taxon>Liliopsida</taxon>
        <taxon>Poales</taxon>
        <taxon>Poaceae</taxon>
        <taxon>PACMAD clade</taxon>
        <taxon>Arundinoideae</taxon>
        <taxon>Arundineae</taxon>
        <taxon>Arundo</taxon>
    </lineage>
</organism>
<keyword evidence="1" id="KW-0648">Protein biosynthesis</keyword>
<accession>A0A0A9GI41</accession>
<proteinExistence type="predicted"/>
<evidence type="ECO:0000313" key="1">
    <source>
        <dbReference type="EMBL" id="JAE24117.1"/>
    </source>
</evidence>
<reference evidence="1" key="1">
    <citation type="submission" date="2014-09" db="EMBL/GenBank/DDBJ databases">
        <authorList>
            <person name="Magalhaes I.L.F."/>
            <person name="Oliveira U."/>
            <person name="Santos F.R."/>
            <person name="Vidigal T.H.D.A."/>
            <person name="Brescovit A.D."/>
            <person name="Santos A.J."/>
        </authorList>
    </citation>
    <scope>NUCLEOTIDE SEQUENCE</scope>
    <source>
        <tissue evidence="1">Shoot tissue taken approximately 20 cm above the soil surface</tissue>
    </source>
</reference>
<dbReference type="AlphaFoldDB" id="A0A0A9GI41"/>
<reference evidence="1" key="2">
    <citation type="journal article" date="2015" name="Data Brief">
        <title>Shoot transcriptome of the giant reed, Arundo donax.</title>
        <authorList>
            <person name="Barrero R.A."/>
            <person name="Guerrero F.D."/>
            <person name="Moolhuijzen P."/>
            <person name="Goolsby J.A."/>
            <person name="Tidwell J."/>
            <person name="Bellgard S.E."/>
            <person name="Bellgard M.I."/>
        </authorList>
    </citation>
    <scope>NUCLEOTIDE SEQUENCE</scope>
    <source>
        <tissue evidence="1">Shoot tissue taken approximately 20 cm above the soil surface</tissue>
    </source>
</reference>
<dbReference type="GO" id="GO:0003743">
    <property type="term" value="F:translation initiation factor activity"/>
    <property type="evidence" value="ECO:0007669"/>
    <property type="project" value="UniProtKB-KW"/>
</dbReference>
<keyword evidence="1" id="KW-0396">Initiation factor</keyword>
<name>A0A0A9GI41_ARUDO</name>
<sequence length="19" mass="1997">MALTYSSLPAPPPSNPKEP</sequence>
<dbReference type="EMBL" id="GBRH01173779">
    <property type="protein sequence ID" value="JAE24117.1"/>
    <property type="molecule type" value="Transcribed_RNA"/>
</dbReference>